<gene>
    <name evidence="2" type="ORF">JNB85_07690</name>
</gene>
<dbReference type="Proteomes" id="UP000717752">
    <property type="component" value="Unassembled WGS sequence"/>
</dbReference>
<feature type="compositionally biased region" description="Basic and acidic residues" evidence="1">
    <location>
        <begin position="76"/>
        <end position="98"/>
    </location>
</feature>
<evidence type="ECO:0000256" key="1">
    <source>
        <dbReference type="SAM" id="MobiDB-lite"/>
    </source>
</evidence>
<feature type="region of interest" description="Disordered" evidence="1">
    <location>
        <begin position="71"/>
        <end position="98"/>
    </location>
</feature>
<proteinExistence type="predicted"/>
<dbReference type="EMBL" id="JAEUAK010000003">
    <property type="protein sequence ID" value="MBW9052297.1"/>
    <property type="molecule type" value="Genomic_DNA"/>
</dbReference>
<protein>
    <submittedName>
        <fullName evidence="2">Uncharacterized protein</fullName>
    </submittedName>
</protein>
<organism evidence="2 3">
    <name type="scientific">Rhizobium mesosinicum</name>
    <dbReference type="NCBI Taxonomy" id="335017"/>
    <lineage>
        <taxon>Bacteria</taxon>
        <taxon>Pseudomonadati</taxon>
        <taxon>Pseudomonadota</taxon>
        <taxon>Alphaproteobacteria</taxon>
        <taxon>Hyphomicrobiales</taxon>
        <taxon>Rhizobiaceae</taxon>
        <taxon>Rhizobium/Agrobacterium group</taxon>
        <taxon>Rhizobium</taxon>
    </lineage>
</organism>
<accession>A0ABS7GQR8</accession>
<sequence>MRVGASIKMTYEPKYKWRETWPGEGRQDFTGYDGDDIVGRIRLDTTTSDKIGLWRWNGGFASWIRERIMPQQGWEENPREASRRAEEHHDRLKALHGR</sequence>
<evidence type="ECO:0000313" key="2">
    <source>
        <dbReference type="EMBL" id="MBW9052297.1"/>
    </source>
</evidence>
<name>A0ABS7GQR8_9HYPH</name>
<keyword evidence="3" id="KW-1185">Reference proteome</keyword>
<evidence type="ECO:0000313" key="3">
    <source>
        <dbReference type="Proteomes" id="UP000717752"/>
    </source>
</evidence>
<reference evidence="2 3" key="1">
    <citation type="journal article" date="2021" name="MBio">
        <title>Poor Competitiveness of Bradyrhizobium in Pigeon Pea Root Colonization in Indian Soils.</title>
        <authorList>
            <person name="Chalasani D."/>
            <person name="Basu A."/>
            <person name="Pullabhotla S.V.S.R.N."/>
            <person name="Jorrin B."/>
            <person name="Neal A.L."/>
            <person name="Poole P.S."/>
            <person name="Podile A.R."/>
            <person name="Tkacz A."/>
        </authorList>
    </citation>
    <scope>NUCLEOTIDE SEQUENCE [LARGE SCALE GENOMIC DNA]</scope>
    <source>
        <strain evidence="2 3">HU56</strain>
    </source>
</reference>
<comment type="caution">
    <text evidence="2">The sequence shown here is derived from an EMBL/GenBank/DDBJ whole genome shotgun (WGS) entry which is preliminary data.</text>
</comment>